<dbReference type="AlphaFoldDB" id="A0A2N3NJY8"/>
<accession>A0A2N3NJY8</accession>
<dbReference type="STRING" id="41688.A0A2N3NJY8"/>
<dbReference type="Proteomes" id="UP000233524">
    <property type="component" value="Unassembled WGS sequence"/>
</dbReference>
<name>A0A2N3NJY8_9PEZI</name>
<dbReference type="InParanoid" id="A0A2N3NJY8"/>
<keyword evidence="3" id="KW-1185">Reference proteome</keyword>
<evidence type="ECO:0000313" key="3">
    <source>
        <dbReference type="Proteomes" id="UP000233524"/>
    </source>
</evidence>
<protein>
    <submittedName>
        <fullName evidence="2">Uncharacterized protein</fullName>
    </submittedName>
</protein>
<evidence type="ECO:0000313" key="2">
    <source>
        <dbReference type="EMBL" id="PKS12734.1"/>
    </source>
</evidence>
<feature type="region of interest" description="Disordered" evidence="1">
    <location>
        <begin position="195"/>
        <end position="254"/>
    </location>
</feature>
<dbReference type="VEuPathDB" id="FungiDB:jhhlp_000942"/>
<organism evidence="2 3">
    <name type="scientific">Lomentospora prolificans</name>
    <dbReference type="NCBI Taxonomy" id="41688"/>
    <lineage>
        <taxon>Eukaryota</taxon>
        <taxon>Fungi</taxon>
        <taxon>Dikarya</taxon>
        <taxon>Ascomycota</taxon>
        <taxon>Pezizomycotina</taxon>
        <taxon>Sordariomycetes</taxon>
        <taxon>Hypocreomycetidae</taxon>
        <taxon>Microascales</taxon>
        <taxon>Microascaceae</taxon>
        <taxon>Lomentospora</taxon>
    </lineage>
</organism>
<reference evidence="2 3" key="1">
    <citation type="journal article" date="2017" name="G3 (Bethesda)">
        <title>First Draft Genome Sequence of the Pathogenic Fungus Lomentospora prolificans (Formerly Scedosporium prolificans).</title>
        <authorList>
            <person name="Luo R."/>
            <person name="Zimin A."/>
            <person name="Workman R."/>
            <person name="Fan Y."/>
            <person name="Pertea G."/>
            <person name="Grossman N."/>
            <person name="Wear M.P."/>
            <person name="Jia B."/>
            <person name="Miller H."/>
            <person name="Casadevall A."/>
            <person name="Timp W."/>
            <person name="Zhang S.X."/>
            <person name="Salzberg S.L."/>
        </authorList>
    </citation>
    <scope>NUCLEOTIDE SEQUENCE [LARGE SCALE GENOMIC DNA]</scope>
    <source>
        <strain evidence="2 3">JHH-5317</strain>
    </source>
</reference>
<gene>
    <name evidence="2" type="ORF">jhhlp_000942</name>
</gene>
<comment type="caution">
    <text evidence="2">The sequence shown here is derived from an EMBL/GenBank/DDBJ whole genome shotgun (WGS) entry which is preliminary data.</text>
</comment>
<dbReference type="EMBL" id="NLAX01000003">
    <property type="protein sequence ID" value="PKS12734.1"/>
    <property type="molecule type" value="Genomic_DNA"/>
</dbReference>
<sequence length="1137" mass="132556">MEPEPVVFFVRKRRVELRDYLDQIKYDAPQALWETLIDHLEEDSNYEFFRFVQDLIANHAIDGLLIRYDSLWKITRDIYSERFPRLKNRTLEDDAYTPEALARKAAVEKAKERAWRGDPSHDYEEDWITRELEKEGLTWEDVRDGYHLLGSDASLRNARTQLLRTIGVLMGVDPPVEVIQGEDTLLEPFRTEYRPEFEEPSDEEATPRHSSITPESVASDDLAGSERGQGGAAEPGVGDVRNDNDTTEGPLGGFIGMAVSRETQRESHWTNTESDVNGRRIDVRQYTHLNSSFDQDGGKLVPQTKTTPRRDWLTQWLRSTNLGTTQDYERSTYKGWDLPSPRIMLFRIANFLADEDIDRTVEWGAKIAEITEYLAHLMVNFKETDKNDCSWGYDLHEVIHMLRVHTLFEKYHYSNNVLDLNFDMRPKVSMRFSMAGPRMRLMENLTVRIRGPRDPRNLLPRLPLSVVDALYGMPREALQSYVALYLNEEQYAWVKSSPSIPWNRRVQEWPGNAIENLLPWGFNMVEAEDETFMSCMRTGPFRTSKILKTTCAFEWDPDKADGKQGEKAEMFWNWSRFRGANRAALTIVLRAFGSQTREISALESPYRKLVLETRRERRERRRKKKPVGIIWHPLRYEKPQPDVDSLTGYIFWHQKLVVDHQRWATEFFERMKVYSWSMNGQDPKKRPPLPTTNFRGPYLARGWSEEEHMLARMMDILERIKKDIWLAARLYPRPFMTEVQRSFMAGWDGTIPNRDTFKLSEKATAGAGLQELISDETDWELGVLTKITHRSTSEKLLEPLPADWDLRKRVFADRVQKLLNDLSPENCFDDPKLRFKKLLEEINLSNRGKSMQRILFGEVEAQENLEDLSKIGRITIEKEGDVVYYRRPPLTLHPEDTLLFAGTSSAALRPDVRTYKEAAKDSPHQRQQWRSEALLGVRGAAWRAGYTFKVLGDRFTALGSTPLDRREELRNAYRDLTRMLESAVDNERGIFRDANTMHRPMKNKDVIKLADPSRYMEEWDDDRAQHDEELIDAAVADNMVRECSEYKNPLWPPTMETIFTEDGKAQIVYKREKIWGWAAPRVRGAGPRFFSINRWPLELQDKCARKTNWKPQNHSEPLGRSENSRQAAEDDVEMEGM</sequence>
<dbReference type="OrthoDB" id="5422628at2759"/>
<proteinExistence type="predicted"/>
<feature type="region of interest" description="Disordered" evidence="1">
    <location>
        <begin position="1106"/>
        <end position="1137"/>
    </location>
</feature>
<evidence type="ECO:0000256" key="1">
    <source>
        <dbReference type="SAM" id="MobiDB-lite"/>
    </source>
</evidence>